<dbReference type="GO" id="GO:0046983">
    <property type="term" value="F:protein dimerization activity"/>
    <property type="evidence" value="ECO:0007669"/>
    <property type="project" value="InterPro"/>
</dbReference>
<dbReference type="Proteomes" id="UP000003094">
    <property type="component" value="Unassembled WGS sequence"/>
</dbReference>
<dbReference type="GO" id="GO:0043937">
    <property type="term" value="P:regulation of sporulation"/>
    <property type="evidence" value="ECO:0007669"/>
    <property type="project" value="InterPro"/>
</dbReference>
<comment type="caution">
    <text evidence="1">The sequence shown here is derived from an EMBL/GenBank/DDBJ whole genome shotgun (WGS) entry which is preliminary data.</text>
</comment>
<organism evidence="1 2">
    <name type="scientific">Paenibacillus vortex V453</name>
    <dbReference type="NCBI Taxonomy" id="715225"/>
    <lineage>
        <taxon>Bacteria</taxon>
        <taxon>Bacillati</taxon>
        <taxon>Bacillota</taxon>
        <taxon>Bacilli</taxon>
        <taxon>Bacillales</taxon>
        <taxon>Paenibacillaceae</taxon>
        <taxon>Paenibacillus</taxon>
    </lineage>
</organism>
<evidence type="ECO:0000313" key="2">
    <source>
        <dbReference type="Proteomes" id="UP000003094"/>
    </source>
</evidence>
<dbReference type="SUPFAM" id="SSF140500">
    <property type="entry name" value="BAS1536-like"/>
    <property type="match status" value="1"/>
</dbReference>
<dbReference type="KEGG" id="pvo:PVOR_25403"/>
<accession>A0A2R9SPT6</accession>
<name>A0A2R9SPT6_9BACL</name>
<dbReference type="EMBL" id="ADHJ01000041">
    <property type="protein sequence ID" value="EFU39356.1"/>
    <property type="molecule type" value="Genomic_DNA"/>
</dbReference>
<dbReference type="AlphaFoldDB" id="A0A2R9SPT6"/>
<reference evidence="1 2" key="1">
    <citation type="journal article" date="2010" name="BMC Genomics">
        <title>Genome sequence of the pattern forming Paenibacillus vortex bacterium reveals potential for thriving in complex environments.</title>
        <authorList>
            <person name="Sirota-Madi A."/>
            <person name="Olender T."/>
            <person name="Helman Y."/>
            <person name="Ingham C."/>
            <person name="Brainis I."/>
            <person name="Roth D."/>
            <person name="Hagi E."/>
            <person name="Brodsky L."/>
            <person name="Leshkowitz D."/>
            <person name="Galatenko V."/>
            <person name="Nikolaev V."/>
            <person name="Mugasimangalam R.C."/>
            <person name="Bransburg-Zabary S."/>
            <person name="Gutnick D.L."/>
            <person name="Lancet D."/>
            <person name="Ben-Jacob E."/>
        </authorList>
    </citation>
    <scope>NUCLEOTIDE SEQUENCE [LARGE SCALE GENOMIC DNA]</scope>
    <source>
        <strain evidence="1 2">V453</strain>
    </source>
</reference>
<proteinExistence type="predicted"/>
<dbReference type="InterPro" id="IPR018540">
    <property type="entry name" value="Spo0E-like"/>
</dbReference>
<gene>
    <name evidence="1" type="ORF">PVOR_25403</name>
</gene>
<dbReference type="InterPro" id="IPR036638">
    <property type="entry name" value="HLH_DNA-bd_sf"/>
</dbReference>
<keyword evidence="2" id="KW-1185">Reference proteome</keyword>
<protein>
    <recommendedName>
        <fullName evidence="3">Sporulation stage 0, Spo0E-like regulatory phosphatase</fullName>
    </recommendedName>
</protein>
<evidence type="ECO:0008006" key="3">
    <source>
        <dbReference type="Google" id="ProtNLM"/>
    </source>
</evidence>
<dbReference type="Pfam" id="PF09388">
    <property type="entry name" value="SpoOE-like"/>
    <property type="match status" value="1"/>
</dbReference>
<evidence type="ECO:0000313" key="1">
    <source>
        <dbReference type="EMBL" id="EFU39356.1"/>
    </source>
</evidence>
<dbReference type="InterPro" id="IPR037208">
    <property type="entry name" value="Spo0E-like_sf"/>
</dbReference>
<sequence length="53" mass="6268">MDLKCRIEVERRLLHELAENYGINDPRTLIKSQELDSVLNQYNELIKKQKPTA</sequence>
<dbReference type="Gene3D" id="4.10.280.10">
    <property type="entry name" value="Helix-loop-helix DNA-binding domain"/>
    <property type="match status" value="1"/>
</dbReference>